<keyword evidence="1" id="KW-0812">Transmembrane</keyword>
<dbReference type="EMBL" id="HBKN01050786">
    <property type="protein sequence ID" value="CAE2341613.1"/>
    <property type="molecule type" value="Transcribed_RNA"/>
</dbReference>
<evidence type="ECO:0000313" key="3">
    <source>
        <dbReference type="EMBL" id="CAE2341609.1"/>
    </source>
</evidence>
<dbReference type="EMBL" id="HBKN01050780">
    <property type="protein sequence ID" value="CAE2341607.1"/>
    <property type="molecule type" value="Transcribed_RNA"/>
</dbReference>
<keyword evidence="1" id="KW-1133">Transmembrane helix</keyword>
<organism evidence="3">
    <name type="scientific">Guillardia theta</name>
    <name type="common">Cryptophyte</name>
    <name type="synonym">Cryptomonas phi</name>
    <dbReference type="NCBI Taxonomy" id="55529"/>
    <lineage>
        <taxon>Eukaryota</taxon>
        <taxon>Cryptophyceae</taxon>
        <taxon>Pyrenomonadales</taxon>
        <taxon>Geminigeraceae</taxon>
        <taxon>Guillardia</taxon>
    </lineage>
</organism>
<dbReference type="AlphaFoldDB" id="A0A6U6DZN0"/>
<feature type="transmembrane region" description="Helical" evidence="1">
    <location>
        <begin position="167"/>
        <end position="187"/>
    </location>
</feature>
<dbReference type="GO" id="GO:0015098">
    <property type="term" value="F:molybdate ion transmembrane transporter activity"/>
    <property type="evidence" value="ECO:0007669"/>
    <property type="project" value="InterPro"/>
</dbReference>
<feature type="transmembrane region" description="Helical" evidence="1">
    <location>
        <begin position="109"/>
        <end position="129"/>
    </location>
</feature>
<feature type="transmembrane region" description="Helical" evidence="1">
    <location>
        <begin position="141"/>
        <end position="161"/>
    </location>
</feature>
<reference evidence="3" key="1">
    <citation type="submission" date="2021-01" db="EMBL/GenBank/DDBJ databases">
        <authorList>
            <person name="Corre E."/>
            <person name="Pelletier E."/>
            <person name="Niang G."/>
            <person name="Scheremetjew M."/>
            <person name="Finn R."/>
            <person name="Kale V."/>
            <person name="Holt S."/>
            <person name="Cochrane G."/>
            <person name="Meng A."/>
            <person name="Brown T."/>
            <person name="Cohen L."/>
        </authorList>
    </citation>
    <scope>NUCLEOTIDE SEQUENCE</scope>
    <source>
        <strain evidence="3">CCMP 2712</strain>
    </source>
</reference>
<name>A0A6U6DZN0_GUITH</name>
<sequence>MGMFTLSFALVFVRSRNVPTALVLFLFGIIVAAARVAHAGEKIVFAAPDVHVVHFTQNDFKVGILEGAIPQVPTTLLNSCIAVCQLAEDLYPQRQTGVNVRSVSTSVGLINIIFCWFGGMPMCHGSGGLAGQHRFGARTNLSIIILGTCKFLLGLLFSAGLLELLKFFPQAILSALLALSSFELGAASRSGMSGSPDEIRAYLVTCCFTAFMGTSEGFVIGLVAYYLVAFFSMFVGSDEAIEEARSNMRTMKSDLVKYLTSIQPPTFSSRQWKRSSLSSS</sequence>
<dbReference type="Pfam" id="PF16983">
    <property type="entry name" value="MFS_MOT1"/>
    <property type="match status" value="1"/>
</dbReference>
<gene>
    <name evidence="2" type="ORF">GTHE00462_LOCUS39603</name>
    <name evidence="3" type="ORF">GTHE00462_LOCUS39605</name>
    <name evidence="4" type="ORF">GTHE00462_LOCUS39607</name>
    <name evidence="5" type="ORF">GTHE00462_LOCUS39609</name>
</gene>
<evidence type="ECO:0000313" key="5">
    <source>
        <dbReference type="EMBL" id="CAE2341613.1"/>
    </source>
</evidence>
<dbReference type="EMBL" id="HBKN01050784">
    <property type="protein sequence ID" value="CAE2341611.1"/>
    <property type="molecule type" value="Transcribed_RNA"/>
</dbReference>
<evidence type="ECO:0000256" key="1">
    <source>
        <dbReference type="SAM" id="Phobius"/>
    </source>
</evidence>
<feature type="transmembrane region" description="Helical" evidence="1">
    <location>
        <begin position="199"/>
        <end position="228"/>
    </location>
</feature>
<accession>A0A6U6DZN0</accession>
<evidence type="ECO:0000313" key="2">
    <source>
        <dbReference type="EMBL" id="CAE2341607.1"/>
    </source>
</evidence>
<dbReference type="PANTHER" id="PTHR31970">
    <property type="match status" value="1"/>
</dbReference>
<dbReference type="PANTHER" id="PTHR31970:SF9">
    <property type="entry name" value="MOLYBDATE TRANSPORTER 2"/>
    <property type="match status" value="1"/>
</dbReference>
<dbReference type="EMBL" id="HBKN01050782">
    <property type="protein sequence ID" value="CAE2341609.1"/>
    <property type="molecule type" value="Transcribed_RNA"/>
</dbReference>
<keyword evidence="1" id="KW-0472">Membrane</keyword>
<proteinExistence type="predicted"/>
<evidence type="ECO:0008006" key="6">
    <source>
        <dbReference type="Google" id="ProtNLM"/>
    </source>
</evidence>
<evidence type="ECO:0000313" key="4">
    <source>
        <dbReference type="EMBL" id="CAE2341611.1"/>
    </source>
</evidence>
<dbReference type="InterPro" id="IPR031563">
    <property type="entry name" value="MOT1/MOT2"/>
</dbReference>
<protein>
    <recommendedName>
        <fullName evidence="6">SLC26A/SulP transporter domain-containing protein</fullName>
    </recommendedName>
</protein>